<feature type="region of interest" description="Disordered" evidence="1">
    <location>
        <begin position="1"/>
        <end position="77"/>
    </location>
</feature>
<dbReference type="Proteomes" id="UP000078512">
    <property type="component" value="Unassembled WGS sequence"/>
</dbReference>
<evidence type="ECO:0000313" key="2">
    <source>
        <dbReference type="EMBL" id="OAQ23485.1"/>
    </source>
</evidence>
<organism evidence="2 3">
    <name type="scientific">Linnemannia elongata AG-77</name>
    <dbReference type="NCBI Taxonomy" id="1314771"/>
    <lineage>
        <taxon>Eukaryota</taxon>
        <taxon>Fungi</taxon>
        <taxon>Fungi incertae sedis</taxon>
        <taxon>Mucoromycota</taxon>
        <taxon>Mortierellomycotina</taxon>
        <taxon>Mortierellomycetes</taxon>
        <taxon>Mortierellales</taxon>
        <taxon>Mortierellaceae</taxon>
        <taxon>Linnemannia</taxon>
    </lineage>
</organism>
<dbReference type="EMBL" id="KV442117">
    <property type="protein sequence ID" value="OAQ23485.1"/>
    <property type="molecule type" value="Genomic_DNA"/>
</dbReference>
<sequence length="118" mass="13116">MSRKLKEHTEAAVLSGGGHDQCSVEHQTRDMGGTQNAESGYAAETEGAKDESKMRMQPSRGVAAAQQADEEQSIQTPQVLRIAEPFERYDRELAQYMSRKVNMQFPPFLSVPQTIAET</sequence>
<name>A0A197JED1_9FUNG</name>
<gene>
    <name evidence="2" type="ORF">K457DRAFT_130527</name>
</gene>
<reference evidence="2 3" key="1">
    <citation type="submission" date="2016-05" db="EMBL/GenBank/DDBJ databases">
        <title>Genome sequencing reveals origins of a unique bacterial endosymbiosis in the earliest lineages of terrestrial Fungi.</title>
        <authorList>
            <consortium name="DOE Joint Genome Institute"/>
            <person name="Uehling J."/>
            <person name="Gryganskyi A."/>
            <person name="Hameed K."/>
            <person name="Tschaplinski T."/>
            <person name="Misztal P."/>
            <person name="Wu S."/>
            <person name="Desiro A."/>
            <person name="Vande Pol N."/>
            <person name="Du Z.-Y."/>
            <person name="Zienkiewicz A."/>
            <person name="Zienkiewicz K."/>
            <person name="Morin E."/>
            <person name="Tisserant E."/>
            <person name="Splivallo R."/>
            <person name="Hainaut M."/>
            <person name="Henrissat B."/>
            <person name="Ohm R."/>
            <person name="Kuo A."/>
            <person name="Yan J."/>
            <person name="Lipzen A."/>
            <person name="Nolan M."/>
            <person name="Labutti K."/>
            <person name="Barry K."/>
            <person name="Goldstein A."/>
            <person name="Labbe J."/>
            <person name="Schadt C."/>
            <person name="Tuskan G."/>
            <person name="Grigoriev I."/>
            <person name="Martin F."/>
            <person name="Vilgalys R."/>
            <person name="Bonito G."/>
        </authorList>
    </citation>
    <scope>NUCLEOTIDE SEQUENCE [LARGE SCALE GENOMIC DNA]</scope>
    <source>
        <strain evidence="2 3">AG-77</strain>
    </source>
</reference>
<keyword evidence="3" id="KW-1185">Reference proteome</keyword>
<protein>
    <submittedName>
        <fullName evidence="2">Uncharacterized protein</fullName>
    </submittedName>
</protein>
<accession>A0A197JED1</accession>
<evidence type="ECO:0000313" key="3">
    <source>
        <dbReference type="Proteomes" id="UP000078512"/>
    </source>
</evidence>
<proteinExistence type="predicted"/>
<dbReference type="AlphaFoldDB" id="A0A197JED1"/>
<evidence type="ECO:0000256" key="1">
    <source>
        <dbReference type="SAM" id="MobiDB-lite"/>
    </source>
</evidence>